<dbReference type="NCBIfam" id="TIGR01752">
    <property type="entry name" value="flav_long"/>
    <property type="match status" value="1"/>
</dbReference>
<keyword evidence="5" id="KW-0288">FMN</keyword>
<sequence>MRAIVISLTCLACGGYGRRVHPQRDSLEKGASRLEAFVMDGSKLAQKGMQERLERQAANGKEAKLCQVLAATNPAAAFQAAGTGISTPLRARRVGMSPGMSVGLYYSTSTGNTETVAEYIAGAAGIEDWKDIGDADDAEITGHDAIIVGAPTWHTGADSERSGTSWDEWLYNTLPNLDFSGKKVAIFGVGDSGSYSDNYCDAAGELYDLFTGKGAKVFGMTPSDEGYDYTESKSVVDDKFVGRMFDEDSYSDESEERAKSWVEQLKSEGFM</sequence>
<evidence type="ECO:0000256" key="3">
    <source>
        <dbReference type="ARBA" id="ARBA00022448"/>
    </source>
</evidence>
<comment type="similarity">
    <text evidence="2">Belongs to the flavodoxin family.</text>
</comment>
<dbReference type="InterPro" id="IPR001226">
    <property type="entry name" value="Flavodoxin_CS"/>
</dbReference>
<dbReference type="Gene3D" id="3.40.50.360">
    <property type="match status" value="1"/>
</dbReference>
<keyword evidence="4" id="KW-0285">Flavoprotein</keyword>
<dbReference type="Pfam" id="PF00258">
    <property type="entry name" value="Flavodoxin_1"/>
    <property type="match status" value="1"/>
</dbReference>
<protein>
    <submittedName>
        <fullName evidence="8">Flavodoxin protein</fullName>
    </submittedName>
</protein>
<organism evidence="8">
    <name type="scientific">Karenia brevis</name>
    <name type="common">Red tide dinoflagellate</name>
    <name type="synonym">Gymnodinium breve</name>
    <dbReference type="NCBI Taxonomy" id="156230"/>
    <lineage>
        <taxon>Eukaryota</taxon>
        <taxon>Sar</taxon>
        <taxon>Alveolata</taxon>
        <taxon>Dinophyceae</taxon>
        <taxon>Gymnodiniales</taxon>
        <taxon>Kareniaceae</taxon>
        <taxon>Karenia</taxon>
    </lineage>
</organism>
<evidence type="ECO:0000256" key="6">
    <source>
        <dbReference type="ARBA" id="ARBA00022982"/>
    </source>
</evidence>
<evidence type="ECO:0000313" key="8">
    <source>
        <dbReference type="EMBL" id="ABF73011.1"/>
    </source>
</evidence>
<dbReference type="PROSITE" id="PS50902">
    <property type="entry name" value="FLAVODOXIN_LIKE"/>
    <property type="match status" value="1"/>
</dbReference>
<dbReference type="GO" id="GO:0009055">
    <property type="term" value="F:electron transfer activity"/>
    <property type="evidence" value="ECO:0007669"/>
    <property type="project" value="InterPro"/>
</dbReference>
<dbReference type="PANTHER" id="PTHR42809:SF1">
    <property type="entry name" value="FLAVODOXIN 1"/>
    <property type="match status" value="1"/>
</dbReference>
<dbReference type="AlphaFoldDB" id="Q00GM4"/>
<reference evidence="8" key="1">
    <citation type="journal article" date="2006" name="Mol. Biol. Evol.">
        <title>Chimeric plastid proteome in the Florida 'red tide' dinoflagellate Karenia brevis.</title>
        <authorList>
            <person name="Nosenko T."/>
            <person name="Lidie K.L."/>
            <person name="Van Dolah F.M."/>
            <person name="Lindquist E."/>
            <person name="Cheng J.F."/>
            <person name="Bhattacharya D."/>
        </authorList>
    </citation>
    <scope>NUCLEOTIDE SEQUENCE</scope>
    <source>
        <strain evidence="8">Wilson</strain>
    </source>
</reference>
<dbReference type="SUPFAM" id="SSF52218">
    <property type="entry name" value="Flavoproteins"/>
    <property type="match status" value="1"/>
</dbReference>
<dbReference type="GO" id="GO:0010181">
    <property type="term" value="F:FMN binding"/>
    <property type="evidence" value="ECO:0007669"/>
    <property type="project" value="InterPro"/>
</dbReference>
<comment type="cofactor">
    <cofactor evidence="1">
        <name>FMN</name>
        <dbReference type="ChEBI" id="CHEBI:58210"/>
    </cofactor>
</comment>
<dbReference type="InterPro" id="IPR010086">
    <property type="entry name" value="Flavodoxin_lc"/>
</dbReference>
<evidence type="ECO:0000259" key="7">
    <source>
        <dbReference type="PROSITE" id="PS50902"/>
    </source>
</evidence>
<dbReference type="EMBL" id="DQ531584">
    <property type="protein sequence ID" value="ABF73011.1"/>
    <property type="molecule type" value="mRNA"/>
</dbReference>
<dbReference type="PANTHER" id="PTHR42809">
    <property type="entry name" value="FLAVODOXIN 2"/>
    <property type="match status" value="1"/>
</dbReference>
<name>Q00GM4_KARBR</name>
<gene>
    <name evidence="8" type="primary">Flv</name>
</gene>
<evidence type="ECO:0000256" key="4">
    <source>
        <dbReference type="ARBA" id="ARBA00022630"/>
    </source>
</evidence>
<dbReference type="InterPro" id="IPR029039">
    <property type="entry name" value="Flavoprotein-like_sf"/>
</dbReference>
<feature type="domain" description="Flavodoxin-like" evidence="7">
    <location>
        <begin position="102"/>
        <end position="266"/>
    </location>
</feature>
<accession>Q00GM4</accession>
<dbReference type="InterPro" id="IPR008254">
    <property type="entry name" value="Flavodoxin/NO_synth"/>
</dbReference>
<dbReference type="InterPro" id="IPR050619">
    <property type="entry name" value="Flavodoxin"/>
</dbReference>
<dbReference type="PROSITE" id="PS00201">
    <property type="entry name" value="FLAVODOXIN"/>
    <property type="match status" value="1"/>
</dbReference>
<proteinExistence type="evidence at transcript level"/>
<evidence type="ECO:0000256" key="2">
    <source>
        <dbReference type="ARBA" id="ARBA00005267"/>
    </source>
</evidence>
<dbReference type="NCBIfam" id="NF006738">
    <property type="entry name" value="PRK09267.1-4"/>
    <property type="match status" value="1"/>
</dbReference>
<evidence type="ECO:0000256" key="5">
    <source>
        <dbReference type="ARBA" id="ARBA00022643"/>
    </source>
</evidence>
<keyword evidence="6" id="KW-0249">Electron transport</keyword>
<evidence type="ECO:0000256" key="1">
    <source>
        <dbReference type="ARBA" id="ARBA00001917"/>
    </source>
</evidence>
<keyword evidence="3" id="KW-0813">Transport</keyword>